<gene>
    <name evidence="1" type="ORF">RD110_21365</name>
</gene>
<name>A0A1P8K0B4_9BURK</name>
<organism evidence="1 2">
    <name type="scientific">Rhodoferax koreensis</name>
    <dbReference type="NCBI Taxonomy" id="1842727"/>
    <lineage>
        <taxon>Bacteria</taxon>
        <taxon>Pseudomonadati</taxon>
        <taxon>Pseudomonadota</taxon>
        <taxon>Betaproteobacteria</taxon>
        <taxon>Burkholderiales</taxon>
        <taxon>Comamonadaceae</taxon>
        <taxon>Rhodoferax</taxon>
    </lineage>
</organism>
<dbReference type="OrthoDB" id="8906090at2"/>
<dbReference type="KEGG" id="rhy:RD110_21365"/>
<dbReference type="AlphaFoldDB" id="A0A1P8K0B4"/>
<evidence type="ECO:0000313" key="2">
    <source>
        <dbReference type="Proteomes" id="UP000186609"/>
    </source>
</evidence>
<dbReference type="EMBL" id="CP019236">
    <property type="protein sequence ID" value="APW39450.1"/>
    <property type="molecule type" value="Genomic_DNA"/>
</dbReference>
<evidence type="ECO:0000313" key="1">
    <source>
        <dbReference type="EMBL" id="APW39450.1"/>
    </source>
</evidence>
<sequence>MESKPVKFLVLIDAGDGMVARFFDENKVHMSDIDAASEEVGVMTKGLTPEHIGNDPAWQRALSSHNPEERAAAQLYTLEL</sequence>
<protein>
    <submittedName>
        <fullName evidence="1">Uncharacterized protein</fullName>
    </submittedName>
</protein>
<dbReference type="Proteomes" id="UP000186609">
    <property type="component" value="Chromosome"/>
</dbReference>
<proteinExistence type="predicted"/>
<accession>A0A1P8K0B4</accession>
<reference evidence="1 2" key="1">
    <citation type="submission" date="2017-01" db="EMBL/GenBank/DDBJ databases">
        <authorList>
            <person name="Mah S.A."/>
            <person name="Swanson W.J."/>
            <person name="Moy G.W."/>
            <person name="Vacquier V.D."/>
        </authorList>
    </citation>
    <scope>NUCLEOTIDE SEQUENCE [LARGE SCALE GENOMIC DNA]</scope>
    <source>
        <strain evidence="1 2">DCY110</strain>
    </source>
</reference>
<keyword evidence="2" id="KW-1185">Reference proteome</keyword>